<dbReference type="EMBL" id="JALJOU010000037">
    <property type="protein sequence ID" value="KAK9833305.1"/>
    <property type="molecule type" value="Genomic_DNA"/>
</dbReference>
<feature type="compositionally biased region" description="Basic residues" evidence="4">
    <location>
        <begin position="29"/>
        <end position="42"/>
    </location>
</feature>
<dbReference type="GO" id="GO:0042626">
    <property type="term" value="F:ATPase-coupled transmembrane transporter activity"/>
    <property type="evidence" value="ECO:0007669"/>
    <property type="project" value="TreeGrafter"/>
</dbReference>
<keyword evidence="2" id="KW-0547">Nucleotide-binding</keyword>
<dbReference type="InterPro" id="IPR050095">
    <property type="entry name" value="ECF_ABC_transporter_ATP-bd"/>
</dbReference>
<reference evidence="6 7" key="1">
    <citation type="journal article" date="2024" name="Nat. Commun.">
        <title>Phylogenomics reveals the evolutionary origins of lichenization in chlorophyte algae.</title>
        <authorList>
            <person name="Puginier C."/>
            <person name="Libourel C."/>
            <person name="Otte J."/>
            <person name="Skaloud P."/>
            <person name="Haon M."/>
            <person name="Grisel S."/>
            <person name="Petersen M."/>
            <person name="Berrin J.G."/>
            <person name="Delaux P.M."/>
            <person name="Dal Grande F."/>
            <person name="Keller J."/>
        </authorList>
    </citation>
    <scope>NUCLEOTIDE SEQUENCE [LARGE SCALE GENOMIC DNA]</scope>
    <source>
        <strain evidence="6 7">SAG 245.80</strain>
    </source>
</reference>
<keyword evidence="7" id="KW-1185">Reference proteome</keyword>
<dbReference type="SMART" id="SM00382">
    <property type="entry name" value="AAA"/>
    <property type="match status" value="1"/>
</dbReference>
<accession>A0AAW1RHY4</accession>
<dbReference type="GO" id="GO:0005524">
    <property type="term" value="F:ATP binding"/>
    <property type="evidence" value="ECO:0007669"/>
    <property type="project" value="UniProtKB-KW"/>
</dbReference>
<dbReference type="InterPro" id="IPR015856">
    <property type="entry name" value="ABC_transpr_CbiO/EcfA_su"/>
</dbReference>
<feature type="domain" description="ABC transporter" evidence="5">
    <location>
        <begin position="95"/>
        <end position="325"/>
    </location>
</feature>
<dbReference type="Gene3D" id="3.40.50.300">
    <property type="entry name" value="P-loop containing nucleotide triphosphate hydrolases"/>
    <property type="match status" value="1"/>
</dbReference>
<organism evidence="6 7">
    <name type="scientific">Elliptochloris bilobata</name>
    <dbReference type="NCBI Taxonomy" id="381761"/>
    <lineage>
        <taxon>Eukaryota</taxon>
        <taxon>Viridiplantae</taxon>
        <taxon>Chlorophyta</taxon>
        <taxon>core chlorophytes</taxon>
        <taxon>Trebouxiophyceae</taxon>
        <taxon>Trebouxiophyceae incertae sedis</taxon>
        <taxon>Elliptochloris clade</taxon>
        <taxon>Elliptochloris</taxon>
    </lineage>
</organism>
<proteinExistence type="predicted"/>
<dbReference type="GO" id="GO:0016020">
    <property type="term" value="C:membrane"/>
    <property type="evidence" value="ECO:0007669"/>
    <property type="project" value="InterPro"/>
</dbReference>
<protein>
    <recommendedName>
        <fullName evidence="5">ABC transporter domain-containing protein</fullName>
    </recommendedName>
</protein>
<evidence type="ECO:0000256" key="2">
    <source>
        <dbReference type="ARBA" id="ARBA00022741"/>
    </source>
</evidence>
<dbReference type="PROSITE" id="PS50893">
    <property type="entry name" value="ABC_TRANSPORTER_2"/>
    <property type="match status" value="1"/>
</dbReference>
<evidence type="ECO:0000313" key="6">
    <source>
        <dbReference type="EMBL" id="KAK9833305.1"/>
    </source>
</evidence>
<dbReference type="InterPro" id="IPR003439">
    <property type="entry name" value="ABC_transporter-like_ATP-bd"/>
</dbReference>
<comment type="caution">
    <text evidence="6">The sequence shown here is derived from an EMBL/GenBank/DDBJ whole genome shotgun (WGS) entry which is preliminary data.</text>
</comment>
<evidence type="ECO:0000256" key="1">
    <source>
        <dbReference type="ARBA" id="ARBA00022448"/>
    </source>
</evidence>
<evidence type="ECO:0000313" key="7">
    <source>
        <dbReference type="Proteomes" id="UP001445335"/>
    </source>
</evidence>
<dbReference type="Proteomes" id="UP001445335">
    <property type="component" value="Unassembled WGS sequence"/>
</dbReference>
<feature type="region of interest" description="Disordered" evidence="4">
    <location>
        <begin position="22"/>
        <end position="43"/>
    </location>
</feature>
<dbReference type="GO" id="GO:0016887">
    <property type="term" value="F:ATP hydrolysis activity"/>
    <property type="evidence" value="ECO:0007669"/>
    <property type="project" value="InterPro"/>
</dbReference>
<dbReference type="PANTHER" id="PTHR43553:SF1">
    <property type="entry name" value="ABC TRANSPORTER I FAMILY MEMBER 11, CHLOROPLASTIC"/>
    <property type="match status" value="1"/>
</dbReference>
<dbReference type="Pfam" id="PF00005">
    <property type="entry name" value="ABC_tran"/>
    <property type="match status" value="1"/>
</dbReference>
<dbReference type="InterPro" id="IPR003593">
    <property type="entry name" value="AAA+_ATPase"/>
</dbReference>
<keyword evidence="1" id="KW-0813">Transport</keyword>
<gene>
    <name evidence="6" type="ORF">WJX81_004812</name>
</gene>
<dbReference type="InterPro" id="IPR027417">
    <property type="entry name" value="P-loop_NTPase"/>
</dbReference>
<sequence length="329" mass="34171">MSSRLVKQQLADLLQTATPIKGQGTAAGVKKRKHKKSLKKAAAKAPARDADAIRLRNLKYYEVTTVSEKAAATAALMAEAGLSGGPPPAPAGASLDVSGLTYHPAGAEAPLLSDVSLSLPPRSLGLVYGRSGAGKTTLLQLLAGLQQPTSGRILISAGAVGAGQAGQAQSAAERLARVGLVFQFPERHFLGDTLQQELAFAWPQTNAALGQLAAAAQVVLPAVGLGSVPLGAPLRQLSDGYQRRAALATALVRRPAVLLLDEPLAGLDWRARADVASVLGKLKTECTVLVVSHDLRELGSLVDRAWRMLPGGRLEPSPWPVPSDLDSLG</sequence>
<dbReference type="CDD" id="cd03225">
    <property type="entry name" value="ABC_cobalt_CbiO_domain1"/>
    <property type="match status" value="1"/>
</dbReference>
<keyword evidence="3" id="KW-0067">ATP-binding</keyword>
<dbReference type="GO" id="GO:0009941">
    <property type="term" value="C:chloroplast envelope"/>
    <property type="evidence" value="ECO:0007669"/>
    <property type="project" value="TreeGrafter"/>
</dbReference>
<dbReference type="SUPFAM" id="SSF52540">
    <property type="entry name" value="P-loop containing nucleoside triphosphate hydrolases"/>
    <property type="match status" value="1"/>
</dbReference>
<dbReference type="AlphaFoldDB" id="A0AAW1RHY4"/>
<evidence type="ECO:0000256" key="3">
    <source>
        <dbReference type="ARBA" id="ARBA00022840"/>
    </source>
</evidence>
<evidence type="ECO:0000259" key="5">
    <source>
        <dbReference type="PROSITE" id="PS50893"/>
    </source>
</evidence>
<name>A0AAW1RHY4_9CHLO</name>
<evidence type="ECO:0000256" key="4">
    <source>
        <dbReference type="SAM" id="MobiDB-lite"/>
    </source>
</evidence>
<dbReference type="PANTHER" id="PTHR43553">
    <property type="entry name" value="HEAVY METAL TRANSPORTER"/>
    <property type="match status" value="1"/>
</dbReference>